<name>A0A835M297_9MAGN</name>
<dbReference type="PROSITE" id="PS50011">
    <property type="entry name" value="PROTEIN_KINASE_DOM"/>
    <property type="match status" value="1"/>
</dbReference>
<dbReference type="FunFam" id="3.30.200.20:FF:000162">
    <property type="entry name" value="Adenine nucleotide alpha hydrolase-like domain kinase"/>
    <property type="match status" value="1"/>
</dbReference>
<evidence type="ECO:0000313" key="14">
    <source>
        <dbReference type="Proteomes" id="UP000631114"/>
    </source>
</evidence>
<dbReference type="Pfam" id="PF07714">
    <property type="entry name" value="PK_Tyr_Ser-Thr"/>
    <property type="match status" value="1"/>
</dbReference>
<dbReference type="OrthoDB" id="10064100at2759"/>
<dbReference type="InterPro" id="IPR003613">
    <property type="entry name" value="Ubox_domain"/>
</dbReference>
<dbReference type="SMART" id="SM00504">
    <property type="entry name" value="Ubox"/>
    <property type="match status" value="1"/>
</dbReference>
<dbReference type="InterPro" id="IPR051348">
    <property type="entry name" value="U-box_ubiquitin_ligases"/>
</dbReference>
<dbReference type="SUPFAM" id="SSF56112">
    <property type="entry name" value="Protein kinase-like (PK-like)"/>
    <property type="match status" value="1"/>
</dbReference>
<dbReference type="EC" id="2.3.2.27" evidence="3"/>
<evidence type="ECO:0000256" key="7">
    <source>
        <dbReference type="ARBA" id="ARBA00022777"/>
    </source>
</evidence>
<evidence type="ECO:0000256" key="6">
    <source>
        <dbReference type="ARBA" id="ARBA00022741"/>
    </source>
</evidence>
<dbReference type="PROSITE" id="PS51698">
    <property type="entry name" value="U_BOX"/>
    <property type="match status" value="1"/>
</dbReference>
<dbReference type="SMART" id="SM00220">
    <property type="entry name" value="S_TKc"/>
    <property type="match status" value="1"/>
</dbReference>
<feature type="domain" description="Protein kinase" evidence="11">
    <location>
        <begin position="370"/>
        <end position="633"/>
    </location>
</feature>
<evidence type="ECO:0000259" key="12">
    <source>
        <dbReference type="PROSITE" id="PS51698"/>
    </source>
</evidence>
<evidence type="ECO:0000313" key="13">
    <source>
        <dbReference type="EMBL" id="KAF9616988.1"/>
    </source>
</evidence>
<dbReference type="InterPro" id="IPR011009">
    <property type="entry name" value="Kinase-like_dom_sf"/>
</dbReference>
<evidence type="ECO:0000256" key="10">
    <source>
        <dbReference type="PROSITE-ProRule" id="PRU10141"/>
    </source>
</evidence>
<dbReference type="SUPFAM" id="SSF57850">
    <property type="entry name" value="RING/U-box"/>
    <property type="match status" value="1"/>
</dbReference>
<keyword evidence="4" id="KW-0723">Serine/threonine-protein kinase</keyword>
<comment type="catalytic activity">
    <reaction evidence="1">
        <text>S-ubiquitinyl-[E2 ubiquitin-conjugating enzyme]-L-cysteine + [acceptor protein]-L-lysine = [E2 ubiquitin-conjugating enzyme]-L-cysteine + N(6)-ubiquitinyl-[acceptor protein]-L-lysine.</text>
        <dbReference type="EC" id="2.3.2.27"/>
    </reaction>
</comment>
<dbReference type="PANTHER" id="PTHR45647:SF65">
    <property type="entry name" value="U-BOX DOMAIN-CONTAINING PROTEIN KINASE FAMILY PROTEIN"/>
    <property type="match status" value="1"/>
</dbReference>
<dbReference type="CDD" id="cd16655">
    <property type="entry name" value="RING-Ubox_WDSUB1-like"/>
    <property type="match status" value="1"/>
</dbReference>
<accession>A0A835M297</accession>
<keyword evidence="6 10" id="KW-0547">Nucleotide-binding</keyword>
<comment type="caution">
    <text evidence="13">The sequence shown here is derived from an EMBL/GenBank/DDBJ whole genome shotgun (WGS) entry which is preliminary data.</text>
</comment>
<dbReference type="InterPro" id="IPR000719">
    <property type="entry name" value="Prot_kinase_dom"/>
</dbReference>
<dbReference type="PANTHER" id="PTHR45647">
    <property type="entry name" value="OS02G0152300 PROTEIN"/>
    <property type="match status" value="1"/>
</dbReference>
<dbReference type="Pfam" id="PF04564">
    <property type="entry name" value="U-box"/>
    <property type="match status" value="1"/>
</dbReference>
<proteinExistence type="predicted"/>
<dbReference type="UniPathway" id="UPA00143"/>
<organism evidence="13 14">
    <name type="scientific">Coptis chinensis</name>
    <dbReference type="NCBI Taxonomy" id="261450"/>
    <lineage>
        <taxon>Eukaryota</taxon>
        <taxon>Viridiplantae</taxon>
        <taxon>Streptophyta</taxon>
        <taxon>Embryophyta</taxon>
        <taxon>Tracheophyta</taxon>
        <taxon>Spermatophyta</taxon>
        <taxon>Magnoliopsida</taxon>
        <taxon>Ranunculales</taxon>
        <taxon>Ranunculaceae</taxon>
        <taxon>Coptidoideae</taxon>
        <taxon>Coptis</taxon>
    </lineage>
</organism>
<comment type="pathway">
    <text evidence="2">Protein modification; protein ubiquitination.</text>
</comment>
<dbReference type="SUPFAM" id="SSF52402">
    <property type="entry name" value="Adenine nucleotide alpha hydrolases-like"/>
    <property type="match status" value="1"/>
</dbReference>
<evidence type="ECO:0000256" key="5">
    <source>
        <dbReference type="ARBA" id="ARBA00022679"/>
    </source>
</evidence>
<dbReference type="CDD" id="cd01989">
    <property type="entry name" value="USP_STK_Ubox_N"/>
    <property type="match status" value="1"/>
</dbReference>
<evidence type="ECO:0000256" key="4">
    <source>
        <dbReference type="ARBA" id="ARBA00022527"/>
    </source>
</evidence>
<reference evidence="13 14" key="1">
    <citation type="submission" date="2020-10" db="EMBL/GenBank/DDBJ databases">
        <title>The Coptis chinensis genome and diversification of protoberbering-type alkaloids.</title>
        <authorList>
            <person name="Wang B."/>
            <person name="Shu S."/>
            <person name="Song C."/>
            <person name="Liu Y."/>
        </authorList>
    </citation>
    <scope>NUCLEOTIDE SEQUENCE [LARGE SCALE GENOMIC DNA]</scope>
    <source>
        <strain evidence="13">HL-2020</strain>
        <tissue evidence="13">Leaf</tissue>
    </source>
</reference>
<feature type="domain" description="U-box" evidence="12">
    <location>
        <begin position="652"/>
        <end position="725"/>
    </location>
</feature>
<feature type="binding site" evidence="10">
    <location>
        <position position="397"/>
    </location>
    <ligand>
        <name>ATP</name>
        <dbReference type="ChEBI" id="CHEBI:30616"/>
    </ligand>
</feature>
<protein>
    <recommendedName>
        <fullName evidence="3">RING-type E3 ubiquitin transferase</fullName>
        <ecNumber evidence="3">2.3.2.27</ecNumber>
    </recommendedName>
</protein>
<dbReference type="PROSITE" id="PS00107">
    <property type="entry name" value="PROTEIN_KINASE_ATP"/>
    <property type="match status" value="1"/>
</dbReference>
<dbReference type="InterPro" id="IPR017441">
    <property type="entry name" value="Protein_kinase_ATP_BS"/>
</dbReference>
<dbReference type="CDD" id="cd14066">
    <property type="entry name" value="STKc_IRAK"/>
    <property type="match status" value="1"/>
</dbReference>
<dbReference type="InterPro" id="IPR014729">
    <property type="entry name" value="Rossmann-like_a/b/a_fold"/>
</dbReference>
<keyword evidence="5" id="KW-0808">Transferase</keyword>
<keyword evidence="14" id="KW-1185">Reference proteome</keyword>
<dbReference type="Gene3D" id="1.10.510.10">
    <property type="entry name" value="Transferase(Phosphotransferase) domain 1"/>
    <property type="match status" value="1"/>
</dbReference>
<dbReference type="PROSITE" id="PS00108">
    <property type="entry name" value="PROTEIN_KINASE_ST"/>
    <property type="match status" value="1"/>
</dbReference>
<dbReference type="GO" id="GO:0005524">
    <property type="term" value="F:ATP binding"/>
    <property type="evidence" value="ECO:0007669"/>
    <property type="project" value="UniProtKB-UniRule"/>
</dbReference>
<keyword evidence="8" id="KW-0833">Ubl conjugation pathway</keyword>
<dbReference type="InterPro" id="IPR001245">
    <property type="entry name" value="Ser-Thr/Tyr_kinase_cat_dom"/>
</dbReference>
<dbReference type="Gene3D" id="3.30.200.20">
    <property type="entry name" value="Phosphorylase Kinase, domain 1"/>
    <property type="match status" value="1"/>
</dbReference>
<dbReference type="Proteomes" id="UP000631114">
    <property type="component" value="Unassembled WGS sequence"/>
</dbReference>
<dbReference type="InterPro" id="IPR008271">
    <property type="entry name" value="Ser/Thr_kinase_AS"/>
</dbReference>
<gene>
    <name evidence="13" type="ORF">IFM89_033058</name>
</gene>
<keyword evidence="7" id="KW-0418">Kinase</keyword>
<evidence type="ECO:0000256" key="3">
    <source>
        <dbReference type="ARBA" id="ARBA00012483"/>
    </source>
</evidence>
<dbReference type="InterPro" id="IPR013083">
    <property type="entry name" value="Znf_RING/FYVE/PHD"/>
</dbReference>
<sequence>MASSTACVAIAVSKSGSRATQRALKWAMDNNHHSVNFILIHVMQPITSGNFVSVMEMDADIVSMYRQDMILKCDEMFLPYKRFCKSRKVETLVLEDENPAYALSSYVSEKGCKSLVLGYSSLNYIARKLKGPDVPSTILKLAPNTCNIYVVARHKLLKNLANSSSVAGIGAGHEMLTQTEKRVGVDSVDRNELHCDSVESKSYKSFEESPEDVSELSLQASTYGGSSISTVNVDPKNELQDELERMKLELQATLEMYDRACRDLVHVQNKVQSLSSECLEDARRLNAVLDREEVLRNIVAEEKSNHLEAMKEVEVSKQLLARESHERQKAELNALTESSMKQEILNALFSSDKRYRKYSKDEIELATEFFSDTKKIGEGGYGKVYKCTLDHTPVAIKVLHPDSSDKKQEFLREVEVLSQLRHPHLVLLLAACPEIGCLVYEYMENGSLEELLFCRKSTPPLPWFVRFRMAFEVASGLAFLHSSKPEPIVHTDLKPGNILLDRNFVTKIGDVGLAKFMSDVVPDSVTEYRDSVLAGTVYYMDPEYHRTGTIRPKSDVYAFGVILLQLLTARHPKGLISAVENAISSGSFADILDKSISDWPLAESEELAGIALKCSKLRCRDRPDLEFEVLPMLKRLKSRADSGFHLQKDSIYAPNNYFCPILQEVMNDPYVAADGFTYEYRAIKAWLEKHSVSPVTRLKLPHTMLTPNNALHSFIQEWRQRVTCVSS</sequence>
<dbReference type="Gene3D" id="3.40.50.620">
    <property type="entry name" value="HUPs"/>
    <property type="match status" value="1"/>
</dbReference>
<evidence type="ECO:0000256" key="2">
    <source>
        <dbReference type="ARBA" id="ARBA00004906"/>
    </source>
</evidence>
<dbReference type="AlphaFoldDB" id="A0A835M297"/>
<dbReference type="GO" id="GO:0061630">
    <property type="term" value="F:ubiquitin protein ligase activity"/>
    <property type="evidence" value="ECO:0007669"/>
    <property type="project" value="UniProtKB-EC"/>
</dbReference>
<evidence type="ECO:0000256" key="8">
    <source>
        <dbReference type="ARBA" id="ARBA00022786"/>
    </source>
</evidence>
<dbReference type="GO" id="GO:0016567">
    <property type="term" value="P:protein ubiquitination"/>
    <property type="evidence" value="ECO:0007669"/>
    <property type="project" value="UniProtKB-UniPathway"/>
</dbReference>
<evidence type="ECO:0000259" key="11">
    <source>
        <dbReference type="PROSITE" id="PS50011"/>
    </source>
</evidence>
<dbReference type="EMBL" id="JADFTS010000003">
    <property type="protein sequence ID" value="KAF9616988.1"/>
    <property type="molecule type" value="Genomic_DNA"/>
</dbReference>
<dbReference type="GO" id="GO:0004674">
    <property type="term" value="F:protein serine/threonine kinase activity"/>
    <property type="evidence" value="ECO:0007669"/>
    <property type="project" value="UniProtKB-KW"/>
</dbReference>
<dbReference type="Gene3D" id="3.30.40.10">
    <property type="entry name" value="Zinc/RING finger domain, C3HC4 (zinc finger)"/>
    <property type="match status" value="1"/>
</dbReference>
<evidence type="ECO:0000256" key="9">
    <source>
        <dbReference type="ARBA" id="ARBA00022840"/>
    </source>
</evidence>
<evidence type="ECO:0000256" key="1">
    <source>
        <dbReference type="ARBA" id="ARBA00000900"/>
    </source>
</evidence>
<keyword evidence="9 10" id="KW-0067">ATP-binding</keyword>